<reference evidence="1" key="1">
    <citation type="journal article" date="2022" name="Int. J. Mol. Sci.">
        <title>Draft Genome of Tanacetum Coccineum: Genomic Comparison of Closely Related Tanacetum-Family Plants.</title>
        <authorList>
            <person name="Yamashiro T."/>
            <person name="Shiraishi A."/>
            <person name="Nakayama K."/>
            <person name="Satake H."/>
        </authorList>
    </citation>
    <scope>NUCLEOTIDE SEQUENCE</scope>
</reference>
<evidence type="ECO:0000313" key="1">
    <source>
        <dbReference type="EMBL" id="GJS84607.1"/>
    </source>
</evidence>
<organism evidence="1 2">
    <name type="scientific">Tanacetum coccineum</name>
    <dbReference type="NCBI Taxonomy" id="301880"/>
    <lineage>
        <taxon>Eukaryota</taxon>
        <taxon>Viridiplantae</taxon>
        <taxon>Streptophyta</taxon>
        <taxon>Embryophyta</taxon>
        <taxon>Tracheophyta</taxon>
        <taxon>Spermatophyta</taxon>
        <taxon>Magnoliopsida</taxon>
        <taxon>eudicotyledons</taxon>
        <taxon>Gunneridae</taxon>
        <taxon>Pentapetalae</taxon>
        <taxon>asterids</taxon>
        <taxon>campanulids</taxon>
        <taxon>Asterales</taxon>
        <taxon>Asteraceae</taxon>
        <taxon>Asteroideae</taxon>
        <taxon>Anthemideae</taxon>
        <taxon>Anthemidinae</taxon>
        <taxon>Tanacetum</taxon>
    </lineage>
</organism>
<dbReference type="EMBL" id="BQNB010010988">
    <property type="protein sequence ID" value="GJS84607.1"/>
    <property type="molecule type" value="Genomic_DNA"/>
</dbReference>
<evidence type="ECO:0000313" key="2">
    <source>
        <dbReference type="Proteomes" id="UP001151760"/>
    </source>
</evidence>
<comment type="caution">
    <text evidence="1">The sequence shown here is derived from an EMBL/GenBank/DDBJ whole genome shotgun (WGS) entry which is preliminary data.</text>
</comment>
<proteinExistence type="predicted"/>
<dbReference type="Proteomes" id="UP001151760">
    <property type="component" value="Unassembled WGS sequence"/>
</dbReference>
<protein>
    <recommendedName>
        <fullName evidence="3">Reverse transcriptase domain-containing protein</fullName>
    </recommendedName>
</protein>
<accession>A0ABQ4Z618</accession>
<keyword evidence="2" id="KW-1185">Reference proteome</keyword>
<sequence>MCNMDLSEVGVERNNQLNELEELRLQAYETSKTYKEHTKKSHDNRLKEKKEFQTGDRVLLFNSRLKLFLGKLKSRWSGPFTVKQSYPYGTITLFNRVGASFKVIFDEKSLEVLRNFHWMILGGRFNQLSYVSSPFIEQIRE</sequence>
<feature type="non-terminal residue" evidence="1">
    <location>
        <position position="141"/>
    </location>
</feature>
<reference evidence="1" key="2">
    <citation type="submission" date="2022-01" db="EMBL/GenBank/DDBJ databases">
        <authorList>
            <person name="Yamashiro T."/>
            <person name="Shiraishi A."/>
            <person name="Satake H."/>
            <person name="Nakayama K."/>
        </authorList>
    </citation>
    <scope>NUCLEOTIDE SEQUENCE</scope>
</reference>
<name>A0ABQ4Z618_9ASTR</name>
<evidence type="ECO:0008006" key="3">
    <source>
        <dbReference type="Google" id="ProtNLM"/>
    </source>
</evidence>
<gene>
    <name evidence="1" type="ORF">Tco_0751148</name>
</gene>